<accession>A0A6I5ZQR4</accession>
<feature type="domain" description="PIN" evidence="1">
    <location>
        <begin position="3"/>
        <end position="105"/>
    </location>
</feature>
<dbReference type="Proteomes" id="UP000425916">
    <property type="component" value="Chromosome"/>
</dbReference>
<organism evidence="2 3">
    <name type="scientific">Neomoorella glycerini</name>
    <dbReference type="NCBI Taxonomy" id="55779"/>
    <lineage>
        <taxon>Bacteria</taxon>
        <taxon>Bacillati</taxon>
        <taxon>Bacillota</taxon>
        <taxon>Clostridia</taxon>
        <taxon>Neomoorellales</taxon>
        <taxon>Neomoorellaceae</taxon>
        <taxon>Neomoorella</taxon>
    </lineage>
</organism>
<sequence>MDRLFLDANVLFSAAYGSPTLNQLWERERHNRCRLLASNYVIEEARRNLEQQEHLIRLEKLVAQLRIVPEADITIPCPINLPVKDHPVLVAAIQARATHLITGDLRHFAPYRGQVIAGVRICTPRDYFSSLEDVATPG</sequence>
<dbReference type="Pfam" id="PF13470">
    <property type="entry name" value="PIN_3"/>
    <property type="match status" value="1"/>
</dbReference>
<dbReference type="RefSeq" id="WP_156272583.1">
    <property type="nucleotide sequence ID" value="NZ_CP046244.1"/>
</dbReference>
<name>A0A6I5ZQR4_9FIRM</name>
<evidence type="ECO:0000259" key="1">
    <source>
        <dbReference type="Pfam" id="PF13470"/>
    </source>
</evidence>
<gene>
    <name evidence="2" type="ORF">MGLY_12940</name>
</gene>
<evidence type="ECO:0000313" key="3">
    <source>
        <dbReference type="Proteomes" id="UP000425916"/>
    </source>
</evidence>
<dbReference type="OrthoDB" id="32841at2"/>
<protein>
    <recommendedName>
        <fullName evidence="1">PIN domain-containing protein</fullName>
    </recommendedName>
</protein>
<dbReference type="InterPro" id="IPR029060">
    <property type="entry name" value="PIN-like_dom_sf"/>
</dbReference>
<proteinExistence type="predicted"/>
<dbReference type="AlphaFoldDB" id="A0A6I5ZQR4"/>
<reference evidence="2 3" key="1">
    <citation type="submission" date="2019-11" db="EMBL/GenBank/DDBJ databases">
        <title>Genome sequence of Moorella glycerini DSM11254.</title>
        <authorList>
            <person name="Poehlein A."/>
            <person name="Boeer T."/>
            <person name="Daniel R."/>
        </authorList>
    </citation>
    <scope>NUCLEOTIDE SEQUENCE [LARGE SCALE GENOMIC DNA]</scope>
    <source>
        <strain evidence="2 3">DSM 11254</strain>
    </source>
</reference>
<keyword evidence="3" id="KW-1185">Reference proteome</keyword>
<dbReference type="InterPro" id="IPR002716">
    <property type="entry name" value="PIN_dom"/>
</dbReference>
<dbReference type="SUPFAM" id="SSF88723">
    <property type="entry name" value="PIN domain-like"/>
    <property type="match status" value="1"/>
</dbReference>
<dbReference type="EMBL" id="CP046244">
    <property type="protein sequence ID" value="QGP91945.1"/>
    <property type="molecule type" value="Genomic_DNA"/>
</dbReference>
<evidence type="ECO:0000313" key="2">
    <source>
        <dbReference type="EMBL" id="QGP91945.1"/>
    </source>
</evidence>